<sequence>MTKEPSSTRSNFLSLFHWKYVSTWPWLIVTVFSATLHLILFGVTAHLYRFHIMLWKNGMTTYSYIVNIRRNPNSRDTVTEIPNHRIPHGRAIYDSSIVNNAITSPYNNNNNNNNNNNSATSRPITPPRRLPEIQRPSTTGNRPRPPPFGHIPRTLTNSSHPSKPSSANAERTANPV</sequence>
<protein>
    <submittedName>
        <fullName evidence="4">Uncharacterized protein</fullName>
    </submittedName>
</protein>
<dbReference type="WBParaSite" id="PDA_v2.g1730.t1">
    <property type="protein sequence ID" value="PDA_v2.g1730.t1"/>
    <property type="gene ID" value="PDA_v2.g1730"/>
</dbReference>
<keyword evidence="2" id="KW-0812">Transmembrane</keyword>
<feature type="compositionally biased region" description="Polar residues" evidence="1">
    <location>
        <begin position="154"/>
        <end position="176"/>
    </location>
</feature>
<organism evidence="3 4">
    <name type="scientific">Panagrolaimus davidi</name>
    <dbReference type="NCBI Taxonomy" id="227884"/>
    <lineage>
        <taxon>Eukaryota</taxon>
        <taxon>Metazoa</taxon>
        <taxon>Ecdysozoa</taxon>
        <taxon>Nematoda</taxon>
        <taxon>Chromadorea</taxon>
        <taxon>Rhabditida</taxon>
        <taxon>Tylenchina</taxon>
        <taxon>Panagrolaimomorpha</taxon>
        <taxon>Panagrolaimoidea</taxon>
        <taxon>Panagrolaimidae</taxon>
        <taxon>Panagrolaimus</taxon>
    </lineage>
</organism>
<reference evidence="4" key="1">
    <citation type="submission" date="2022-11" db="UniProtKB">
        <authorList>
            <consortium name="WormBaseParasite"/>
        </authorList>
    </citation>
    <scope>IDENTIFICATION</scope>
</reference>
<dbReference type="Proteomes" id="UP000887578">
    <property type="component" value="Unplaced"/>
</dbReference>
<feature type="region of interest" description="Disordered" evidence="1">
    <location>
        <begin position="103"/>
        <end position="176"/>
    </location>
</feature>
<keyword evidence="3" id="KW-1185">Reference proteome</keyword>
<proteinExistence type="predicted"/>
<evidence type="ECO:0000313" key="3">
    <source>
        <dbReference type="Proteomes" id="UP000887578"/>
    </source>
</evidence>
<feature type="transmembrane region" description="Helical" evidence="2">
    <location>
        <begin position="24"/>
        <end position="48"/>
    </location>
</feature>
<feature type="compositionally biased region" description="Low complexity" evidence="1">
    <location>
        <begin position="107"/>
        <end position="117"/>
    </location>
</feature>
<keyword evidence="2" id="KW-0472">Membrane</keyword>
<evidence type="ECO:0000256" key="2">
    <source>
        <dbReference type="SAM" id="Phobius"/>
    </source>
</evidence>
<dbReference type="AlphaFoldDB" id="A0A914PGA3"/>
<evidence type="ECO:0000313" key="4">
    <source>
        <dbReference type="WBParaSite" id="PDA_v2.g1730.t1"/>
    </source>
</evidence>
<accession>A0A914PGA3</accession>
<keyword evidence="2" id="KW-1133">Transmembrane helix</keyword>
<evidence type="ECO:0000256" key="1">
    <source>
        <dbReference type="SAM" id="MobiDB-lite"/>
    </source>
</evidence>
<name>A0A914PGA3_9BILA</name>